<dbReference type="PROSITE" id="PS50931">
    <property type="entry name" value="HTH_LYSR"/>
    <property type="match status" value="1"/>
</dbReference>
<accession>A0A1A8T3L3</accession>
<reference evidence="6 7" key="1">
    <citation type="submission" date="2016-06" db="EMBL/GenBank/DDBJ databases">
        <authorList>
            <person name="Kjaerup R.B."/>
            <person name="Dalgaard T.S."/>
            <person name="Juul-Madsen H.R."/>
        </authorList>
    </citation>
    <scope>NUCLEOTIDE SEQUENCE [LARGE SCALE GENOMIC DNA]</scope>
    <source>
        <strain evidence="6 7">CECT 5080</strain>
    </source>
</reference>
<proteinExistence type="inferred from homology"/>
<evidence type="ECO:0000256" key="1">
    <source>
        <dbReference type="ARBA" id="ARBA00009437"/>
    </source>
</evidence>
<dbReference type="GO" id="GO:0003700">
    <property type="term" value="F:DNA-binding transcription factor activity"/>
    <property type="evidence" value="ECO:0007669"/>
    <property type="project" value="InterPro"/>
</dbReference>
<name>A0A1A8T3L3_9GAMM</name>
<dbReference type="Pfam" id="PF00126">
    <property type="entry name" value="HTH_1"/>
    <property type="match status" value="1"/>
</dbReference>
<evidence type="ECO:0000256" key="4">
    <source>
        <dbReference type="ARBA" id="ARBA00023163"/>
    </source>
</evidence>
<sequence length="337" mass="38256">MPRSPEGEAIWIEFMQIDDLLKLDIKLLVSFEVILEECSVSRAAERLGVTQPALSKSLQRLRELFKDPLFTRQAYGLSPTSRAYELHEQITPILGSMSNLLQPSHFDQGTLKRRFSIKADEELLLTFIEPLLAMLHYQAPNIRLTSSNWSDDGYDDLVNGVDLGIINAESTPNNIRSKMVGSMDGCVILSEAHPLYYKDEVTLKELLEHKIVVFNIRNFQSATTSVTIEKLEQLGYVIEPKIETDSIAVTAEAVKRGMALIGSAQLGDLFQNISCRDNYTSIKVLPLPADAVEADPYHGRHPVQICWHERYDKDPAHRWFREQIATFMQSSPWVHNE</sequence>
<feature type="domain" description="HTH lysR-type" evidence="5">
    <location>
        <begin position="23"/>
        <end position="80"/>
    </location>
</feature>
<dbReference type="STRING" id="295068.MAQ5080_00325"/>
<keyword evidence="4" id="KW-0804">Transcription</keyword>
<dbReference type="Pfam" id="PF03466">
    <property type="entry name" value="LysR_substrate"/>
    <property type="match status" value="1"/>
</dbReference>
<dbReference type="GO" id="GO:0003677">
    <property type="term" value="F:DNA binding"/>
    <property type="evidence" value="ECO:0007669"/>
    <property type="project" value="UniProtKB-KW"/>
</dbReference>
<dbReference type="InterPro" id="IPR000847">
    <property type="entry name" value="LysR_HTH_N"/>
</dbReference>
<dbReference type="SUPFAM" id="SSF53850">
    <property type="entry name" value="Periplasmic binding protein-like II"/>
    <property type="match status" value="1"/>
</dbReference>
<dbReference type="AlphaFoldDB" id="A0A1A8T3L3"/>
<dbReference type="EMBL" id="FLOC01000001">
    <property type="protein sequence ID" value="SBS25658.1"/>
    <property type="molecule type" value="Genomic_DNA"/>
</dbReference>
<evidence type="ECO:0000256" key="2">
    <source>
        <dbReference type="ARBA" id="ARBA00023015"/>
    </source>
</evidence>
<dbReference type="Proteomes" id="UP000092627">
    <property type="component" value="Unassembled WGS sequence"/>
</dbReference>
<dbReference type="SUPFAM" id="SSF46785">
    <property type="entry name" value="Winged helix' DNA-binding domain"/>
    <property type="match status" value="1"/>
</dbReference>
<keyword evidence="2" id="KW-0805">Transcription regulation</keyword>
<dbReference type="PRINTS" id="PR00039">
    <property type="entry name" value="HTHLYSR"/>
</dbReference>
<organism evidence="6 7">
    <name type="scientific">Marinomonas aquimarina</name>
    <dbReference type="NCBI Taxonomy" id="295068"/>
    <lineage>
        <taxon>Bacteria</taxon>
        <taxon>Pseudomonadati</taxon>
        <taxon>Pseudomonadota</taxon>
        <taxon>Gammaproteobacteria</taxon>
        <taxon>Oceanospirillales</taxon>
        <taxon>Oceanospirillaceae</taxon>
        <taxon>Marinomonas</taxon>
    </lineage>
</organism>
<dbReference type="Gene3D" id="3.40.190.10">
    <property type="entry name" value="Periplasmic binding protein-like II"/>
    <property type="match status" value="3"/>
</dbReference>
<dbReference type="InterPro" id="IPR036388">
    <property type="entry name" value="WH-like_DNA-bd_sf"/>
</dbReference>
<evidence type="ECO:0000256" key="3">
    <source>
        <dbReference type="ARBA" id="ARBA00023125"/>
    </source>
</evidence>
<gene>
    <name evidence="6" type="primary">syrM1_2</name>
    <name evidence="6" type="ORF">MAQ5080_00325</name>
</gene>
<comment type="similarity">
    <text evidence="1">Belongs to the LysR transcriptional regulatory family.</text>
</comment>
<dbReference type="PANTHER" id="PTHR30118:SF15">
    <property type="entry name" value="TRANSCRIPTIONAL REGULATORY PROTEIN"/>
    <property type="match status" value="1"/>
</dbReference>
<protein>
    <submittedName>
        <fullName evidence="6">HTH-type transcriptional regulator SyrM 1</fullName>
    </submittedName>
</protein>
<dbReference type="InterPro" id="IPR036390">
    <property type="entry name" value="WH_DNA-bd_sf"/>
</dbReference>
<dbReference type="InterPro" id="IPR050389">
    <property type="entry name" value="LysR-type_TF"/>
</dbReference>
<keyword evidence="7" id="KW-1185">Reference proteome</keyword>
<dbReference type="Gene3D" id="1.10.10.10">
    <property type="entry name" value="Winged helix-like DNA-binding domain superfamily/Winged helix DNA-binding domain"/>
    <property type="match status" value="1"/>
</dbReference>
<dbReference type="InterPro" id="IPR005119">
    <property type="entry name" value="LysR_subst-bd"/>
</dbReference>
<evidence type="ECO:0000259" key="5">
    <source>
        <dbReference type="PROSITE" id="PS50931"/>
    </source>
</evidence>
<dbReference type="PANTHER" id="PTHR30118">
    <property type="entry name" value="HTH-TYPE TRANSCRIPTIONAL REGULATOR LEUO-RELATED"/>
    <property type="match status" value="1"/>
</dbReference>
<evidence type="ECO:0000313" key="6">
    <source>
        <dbReference type="EMBL" id="SBS25658.1"/>
    </source>
</evidence>
<keyword evidence="3" id="KW-0238">DNA-binding</keyword>
<evidence type="ECO:0000313" key="7">
    <source>
        <dbReference type="Proteomes" id="UP000092627"/>
    </source>
</evidence>